<dbReference type="Gene3D" id="2.160.20.70">
    <property type="match status" value="1"/>
</dbReference>
<evidence type="ECO:0000259" key="7">
    <source>
        <dbReference type="PROSITE" id="PS51329"/>
    </source>
</evidence>
<evidence type="ECO:0000313" key="10">
    <source>
        <dbReference type="Proteomes" id="UP000215914"/>
    </source>
</evidence>
<evidence type="ECO:0000256" key="1">
    <source>
        <dbReference type="ARBA" id="ARBA00004300"/>
    </source>
</evidence>
<comment type="subcellular location">
    <subcellularLocation>
        <location evidence="1">Cytoplasm</location>
        <location evidence="1">Cytoskeleton</location>
        <location evidence="1">Microtubule organizing center</location>
        <location evidence="1">Centrosome</location>
    </subcellularLocation>
    <subcellularLocation>
        <location evidence="2">Cytoplasm</location>
        <location evidence="2">Cytoskeleton</location>
        <location evidence="2">Spindle pole</location>
    </subcellularLocation>
</comment>
<keyword evidence="10" id="KW-1185">Reference proteome</keyword>
<dbReference type="GO" id="GO:0000922">
    <property type="term" value="C:spindle pole"/>
    <property type="evidence" value="ECO:0007669"/>
    <property type="project" value="UniProtKB-SubCell"/>
</dbReference>
<reference evidence="8 10" key="1">
    <citation type="journal article" date="2017" name="Nature">
        <title>The sunflower genome provides insights into oil metabolism, flowering and Asterid evolution.</title>
        <authorList>
            <person name="Badouin H."/>
            <person name="Gouzy J."/>
            <person name="Grassa C.J."/>
            <person name="Murat F."/>
            <person name="Staton S.E."/>
            <person name="Cottret L."/>
            <person name="Lelandais-Briere C."/>
            <person name="Owens G.L."/>
            <person name="Carrere S."/>
            <person name="Mayjonade B."/>
            <person name="Legrand L."/>
            <person name="Gill N."/>
            <person name="Kane N.C."/>
            <person name="Bowers J.E."/>
            <person name="Hubner S."/>
            <person name="Bellec A."/>
            <person name="Berard A."/>
            <person name="Berges H."/>
            <person name="Blanchet N."/>
            <person name="Boniface M.C."/>
            <person name="Brunel D."/>
            <person name="Catrice O."/>
            <person name="Chaidir N."/>
            <person name="Claudel C."/>
            <person name="Donnadieu C."/>
            <person name="Faraut T."/>
            <person name="Fievet G."/>
            <person name="Helmstetter N."/>
            <person name="King M."/>
            <person name="Knapp S.J."/>
            <person name="Lai Z."/>
            <person name="Le Paslier M.C."/>
            <person name="Lippi Y."/>
            <person name="Lorenzon L."/>
            <person name="Mandel J.R."/>
            <person name="Marage G."/>
            <person name="Marchand G."/>
            <person name="Marquand E."/>
            <person name="Bret-Mestries E."/>
            <person name="Morien E."/>
            <person name="Nambeesan S."/>
            <person name="Nguyen T."/>
            <person name="Pegot-Espagnet P."/>
            <person name="Pouilly N."/>
            <person name="Raftis F."/>
            <person name="Sallet E."/>
            <person name="Schiex T."/>
            <person name="Thomas J."/>
            <person name="Vandecasteele C."/>
            <person name="Vares D."/>
            <person name="Vear F."/>
            <person name="Vautrin S."/>
            <person name="Crespi M."/>
            <person name="Mangin B."/>
            <person name="Burke J.M."/>
            <person name="Salse J."/>
            <person name="Munos S."/>
            <person name="Vincourt P."/>
            <person name="Rieseberg L.H."/>
            <person name="Langlade N.B."/>
        </authorList>
    </citation>
    <scope>NUCLEOTIDE SEQUENCE [LARGE SCALE GENOMIC DNA]</scope>
    <source>
        <strain evidence="10">cv. SF193</strain>
        <tissue evidence="8">Leaves</tissue>
    </source>
</reference>
<dbReference type="PANTHER" id="PTHR16052:SF0">
    <property type="entry name" value="TBCC DOMAIN-CONTAINING PROTEIN 1"/>
    <property type="match status" value="1"/>
</dbReference>
<dbReference type="EMBL" id="CM007902">
    <property type="protein sequence ID" value="OTG00284.1"/>
    <property type="molecule type" value="Genomic_DNA"/>
</dbReference>
<comment type="similarity">
    <text evidence="3">Belongs to the TBCC family.</text>
</comment>
<dbReference type="SMART" id="SM00673">
    <property type="entry name" value="CARP"/>
    <property type="match status" value="2"/>
</dbReference>
<dbReference type="EMBL" id="MNCJ02000328">
    <property type="protein sequence ID" value="KAF5771993.1"/>
    <property type="molecule type" value="Genomic_DNA"/>
</dbReference>
<reference evidence="8" key="3">
    <citation type="submission" date="2020-06" db="EMBL/GenBank/DDBJ databases">
        <title>Helianthus annuus Genome sequencing and assembly Release 2.</title>
        <authorList>
            <person name="Gouzy J."/>
            <person name="Langlade N."/>
            <person name="Munos S."/>
        </authorList>
    </citation>
    <scope>NUCLEOTIDE SEQUENCE</scope>
    <source>
        <tissue evidence="8">Leaves</tissue>
    </source>
</reference>
<dbReference type="PROSITE" id="PS51329">
    <property type="entry name" value="C_CAP_COFACTOR_C"/>
    <property type="match status" value="1"/>
</dbReference>
<gene>
    <name evidence="9" type="ORF">HannXRQ_Chr13g0389301</name>
    <name evidence="8" type="ORF">HanXRQr2_Chr13g0571531</name>
</gene>
<dbReference type="InterPro" id="IPR006599">
    <property type="entry name" value="CARP_motif"/>
</dbReference>
<evidence type="ECO:0000256" key="5">
    <source>
        <dbReference type="ARBA" id="ARBA00022490"/>
    </source>
</evidence>
<dbReference type="PANTHER" id="PTHR16052">
    <property type="entry name" value="TBCC DOMAIN-CONTAINING PROTEIN 1"/>
    <property type="match status" value="1"/>
</dbReference>
<dbReference type="FunCoup" id="A0A251SNI1">
    <property type="interactions" value="4908"/>
</dbReference>
<dbReference type="Gramene" id="mRNA:HanXRQr2_Chr13g0571531">
    <property type="protein sequence ID" value="mRNA:HanXRQr2_Chr13g0571531"/>
    <property type="gene ID" value="HanXRQr2_Chr13g0571531"/>
</dbReference>
<organism evidence="9 10">
    <name type="scientific">Helianthus annuus</name>
    <name type="common">Common sunflower</name>
    <dbReference type="NCBI Taxonomy" id="4232"/>
    <lineage>
        <taxon>Eukaryota</taxon>
        <taxon>Viridiplantae</taxon>
        <taxon>Streptophyta</taxon>
        <taxon>Embryophyta</taxon>
        <taxon>Tracheophyta</taxon>
        <taxon>Spermatophyta</taxon>
        <taxon>Magnoliopsida</taxon>
        <taxon>eudicotyledons</taxon>
        <taxon>Gunneridae</taxon>
        <taxon>Pentapetalae</taxon>
        <taxon>asterids</taxon>
        <taxon>campanulids</taxon>
        <taxon>Asterales</taxon>
        <taxon>Asteraceae</taxon>
        <taxon>Asteroideae</taxon>
        <taxon>Heliantheae alliance</taxon>
        <taxon>Heliantheae</taxon>
        <taxon>Helianthus</taxon>
    </lineage>
</organism>
<keyword evidence="6" id="KW-0206">Cytoskeleton</keyword>
<evidence type="ECO:0000256" key="6">
    <source>
        <dbReference type="ARBA" id="ARBA00023212"/>
    </source>
</evidence>
<evidence type="ECO:0000256" key="2">
    <source>
        <dbReference type="ARBA" id="ARBA00004647"/>
    </source>
</evidence>
<name>A0A251SNI1_HELAN</name>
<dbReference type="OrthoDB" id="427777at2759"/>
<accession>A0A251SNI1</accession>
<dbReference type="Proteomes" id="UP000215914">
    <property type="component" value="Chromosome 13"/>
</dbReference>
<dbReference type="InterPro" id="IPR016098">
    <property type="entry name" value="CAP/MinC_C"/>
</dbReference>
<evidence type="ECO:0000313" key="9">
    <source>
        <dbReference type="EMBL" id="OTG00284.1"/>
    </source>
</evidence>
<dbReference type="InterPro" id="IPR017901">
    <property type="entry name" value="C-CAP_CF_C-like"/>
</dbReference>
<evidence type="ECO:0000256" key="4">
    <source>
        <dbReference type="ARBA" id="ARBA00017559"/>
    </source>
</evidence>
<dbReference type="Pfam" id="PF07986">
    <property type="entry name" value="TBCC"/>
    <property type="match status" value="1"/>
</dbReference>
<dbReference type="InterPro" id="IPR039589">
    <property type="entry name" value="TBCC1"/>
</dbReference>
<sequence length="562" mass="62304">MTEPPPEQPQPLPLRLHPRREPFEHGLIPLQKLIFTDATQTLTSIRDKLLQSPNTHNRINSAIVSETLQIAPEHARLVIDTIASVLYSDSDPLVVAKPDEVDAVGVNVYDLVIFLYVQSYKRLLVKGGHKDSAAVADVWPSTSAFDGFLSALTPLQLVRSNSRRSMPSQSDEEAHQLSYLQKHIGNIISLLADSVEGEGEESLVITMDKFEHLAFLIYFGEKGLEKTPLSQNAPFFANSDSSMPAVPVPASQVHDWILQNISNALDRISERAAAKENGQSQTSPDQDVLMTDVSPNFKASTSGKGPSFIEGISKQSYVKQAHELKGSFVKVVNCHESVIYVLAPLKYATVYGCSDATIVLGAVGKAVRIEHCERVHVIVAAKRICIANCRECIFFLGVNQQPLIVGDNHKLQVAPYNTFYPQLEEHMKQVGIDVTPNRWAEPIALGLVDPHDNLSHPAGVSDCQTESAHHLDPDQFTNFLIPNWLEGQASGPTKDNPFPLPDVYLSSQRRNENNLVEVKQILREAPLEDSKKKELSSALHVYFKDWLYASGNIRQLYCLQGE</sequence>
<feature type="domain" description="C-CAP/cofactor C-like" evidence="7">
    <location>
        <begin position="295"/>
        <end position="432"/>
    </location>
</feature>
<dbReference type="InParanoid" id="A0A251SNI1"/>
<proteinExistence type="inferred from homology"/>
<dbReference type="InterPro" id="IPR012945">
    <property type="entry name" value="Tubulin-bd_cofactor_C_dom"/>
</dbReference>
<evidence type="ECO:0000313" key="8">
    <source>
        <dbReference type="EMBL" id="KAF5771993.1"/>
    </source>
</evidence>
<dbReference type="OMA" id="NCHESSI"/>
<reference evidence="9" key="2">
    <citation type="submission" date="2017-02" db="EMBL/GenBank/DDBJ databases">
        <title>Sunflower complete genome.</title>
        <authorList>
            <person name="Langlade N."/>
            <person name="Munos S."/>
        </authorList>
    </citation>
    <scope>NUCLEOTIDE SEQUENCE [LARGE SCALE GENOMIC DNA]</scope>
    <source>
        <tissue evidence="9">Leaves</tissue>
    </source>
</reference>
<dbReference type="STRING" id="4232.A0A251SNI1"/>
<dbReference type="AlphaFoldDB" id="A0A251SNI1"/>
<keyword evidence="5" id="KW-0963">Cytoplasm</keyword>
<evidence type="ECO:0000256" key="3">
    <source>
        <dbReference type="ARBA" id="ARBA00008848"/>
    </source>
</evidence>
<protein>
    <recommendedName>
        <fullName evidence="4">TBCC domain-containing protein 1</fullName>
    </recommendedName>
</protein>